<evidence type="ECO:0000313" key="1">
    <source>
        <dbReference type="EMBL" id="KAG5636117.1"/>
    </source>
</evidence>
<keyword evidence="2" id="KW-1185">Reference proteome</keyword>
<accession>A0A9P7FWJ4</accession>
<dbReference type="AlphaFoldDB" id="A0A9P7FWJ4"/>
<dbReference type="Proteomes" id="UP000717328">
    <property type="component" value="Unassembled WGS sequence"/>
</dbReference>
<gene>
    <name evidence="1" type="ORF">H0H81_009049</name>
</gene>
<protein>
    <submittedName>
        <fullName evidence="1">Uncharacterized protein</fullName>
    </submittedName>
</protein>
<organism evidence="1 2">
    <name type="scientific">Sphagnurus paluster</name>
    <dbReference type="NCBI Taxonomy" id="117069"/>
    <lineage>
        <taxon>Eukaryota</taxon>
        <taxon>Fungi</taxon>
        <taxon>Dikarya</taxon>
        <taxon>Basidiomycota</taxon>
        <taxon>Agaricomycotina</taxon>
        <taxon>Agaricomycetes</taxon>
        <taxon>Agaricomycetidae</taxon>
        <taxon>Agaricales</taxon>
        <taxon>Tricholomatineae</taxon>
        <taxon>Lyophyllaceae</taxon>
        <taxon>Sphagnurus</taxon>
    </lineage>
</organism>
<dbReference type="EMBL" id="JABCKI010005973">
    <property type="protein sequence ID" value="KAG5636117.1"/>
    <property type="molecule type" value="Genomic_DNA"/>
</dbReference>
<reference evidence="1" key="2">
    <citation type="submission" date="2021-10" db="EMBL/GenBank/DDBJ databases">
        <title>Phylogenomics reveals ancestral predisposition of the termite-cultivated fungus Termitomyces towards a domesticated lifestyle.</title>
        <authorList>
            <person name="Auxier B."/>
            <person name="Grum-Grzhimaylo A."/>
            <person name="Cardenas M.E."/>
            <person name="Lodge J.D."/>
            <person name="Laessoe T."/>
            <person name="Pedersen O."/>
            <person name="Smith M.E."/>
            <person name="Kuyper T.W."/>
            <person name="Franco-Molano E.A."/>
            <person name="Baroni T.J."/>
            <person name="Aanen D.K."/>
        </authorList>
    </citation>
    <scope>NUCLEOTIDE SEQUENCE</scope>
    <source>
        <strain evidence="1">D49</strain>
    </source>
</reference>
<reference evidence="1" key="1">
    <citation type="submission" date="2021-02" db="EMBL/GenBank/DDBJ databases">
        <authorList>
            <person name="Nieuwenhuis M."/>
            <person name="Van De Peppel L.J.J."/>
        </authorList>
    </citation>
    <scope>NUCLEOTIDE SEQUENCE</scope>
    <source>
        <strain evidence="1">D49</strain>
    </source>
</reference>
<name>A0A9P7FWJ4_9AGAR</name>
<proteinExistence type="predicted"/>
<sequence>MEQQEDKIVLGDKQTAISFYRHRDKQTNYAMFLKEEGGHVGWAISDDSPLVFLRDFAKTEEYYGFWQIWA</sequence>
<comment type="caution">
    <text evidence="1">The sequence shown here is derived from an EMBL/GenBank/DDBJ whole genome shotgun (WGS) entry which is preliminary data.</text>
</comment>
<evidence type="ECO:0000313" key="2">
    <source>
        <dbReference type="Proteomes" id="UP000717328"/>
    </source>
</evidence>